<dbReference type="InterPro" id="IPR036397">
    <property type="entry name" value="RNaseH_sf"/>
</dbReference>
<organism evidence="2 3">
    <name type="scientific">Klebsormidium nitens</name>
    <name type="common">Green alga</name>
    <name type="synonym">Ulothrix nitens</name>
    <dbReference type="NCBI Taxonomy" id="105231"/>
    <lineage>
        <taxon>Eukaryota</taxon>
        <taxon>Viridiplantae</taxon>
        <taxon>Streptophyta</taxon>
        <taxon>Klebsormidiophyceae</taxon>
        <taxon>Klebsormidiales</taxon>
        <taxon>Klebsormidiaceae</taxon>
        <taxon>Klebsormidium</taxon>
    </lineage>
</organism>
<name>A0A1Y1IPS8_KLENI</name>
<dbReference type="Gene3D" id="3.30.420.10">
    <property type="entry name" value="Ribonuclease H-like superfamily/Ribonuclease H"/>
    <property type="match status" value="1"/>
</dbReference>
<dbReference type="GO" id="GO:0003676">
    <property type="term" value="F:nucleic acid binding"/>
    <property type="evidence" value="ECO:0007669"/>
    <property type="project" value="InterPro"/>
</dbReference>
<dbReference type="Pfam" id="PF25597">
    <property type="entry name" value="SH3_retrovirus"/>
    <property type="match status" value="1"/>
</dbReference>
<gene>
    <name evidence="2" type="ORF">KFL_011000010</name>
</gene>
<protein>
    <recommendedName>
        <fullName evidence="1">Retroviral polymerase SH3-like domain-containing protein</fullName>
    </recommendedName>
</protein>
<proteinExistence type="predicted"/>
<dbReference type="AlphaFoldDB" id="A0A1Y1IPS8"/>
<feature type="domain" description="Retroviral polymerase SH3-like" evidence="1">
    <location>
        <begin position="189"/>
        <end position="242"/>
    </location>
</feature>
<keyword evidence="3" id="KW-1185">Reference proteome</keyword>
<evidence type="ECO:0000313" key="3">
    <source>
        <dbReference type="Proteomes" id="UP000054558"/>
    </source>
</evidence>
<dbReference type="Proteomes" id="UP000054558">
    <property type="component" value="Unassembled WGS sequence"/>
</dbReference>
<sequence>MKSVRPVTMHVDRAKELYGDLVATSFMVKRDELAWSVLAGLPETFSSLRTILETSESAINLVDAILPKLLLLSKGLRISLKERAANVMSVSGLRQPDLVSKLSVVVPMKQKSEVFKAKKHVIDRPSSPIAKGKKLRPTRTDRGKEYVSRGLKDVFGGKGTVHEKTAPYTASRTEWLGGSFGNRRRRARSYKHVPKQRRRKLEPVSEHCVFVGYEADFKAYRVLREKDERIMISRNVIFDEAAEDNGV</sequence>
<dbReference type="PANTHER" id="PTHR42648:SF28">
    <property type="entry name" value="TRANSPOSON-ENCODED PROTEIN WITH RIBONUCLEASE H-LIKE AND RETROVIRUS ZINC FINGER-LIKE DOMAINS"/>
    <property type="match status" value="1"/>
</dbReference>
<dbReference type="InterPro" id="IPR057670">
    <property type="entry name" value="SH3_retrovirus"/>
</dbReference>
<reference evidence="2 3" key="1">
    <citation type="journal article" date="2014" name="Nat. Commun.">
        <title>Klebsormidium flaccidum genome reveals primary factors for plant terrestrial adaptation.</title>
        <authorList>
            <person name="Hori K."/>
            <person name="Maruyama F."/>
            <person name="Fujisawa T."/>
            <person name="Togashi T."/>
            <person name="Yamamoto N."/>
            <person name="Seo M."/>
            <person name="Sato S."/>
            <person name="Yamada T."/>
            <person name="Mori H."/>
            <person name="Tajima N."/>
            <person name="Moriyama T."/>
            <person name="Ikeuchi M."/>
            <person name="Watanabe M."/>
            <person name="Wada H."/>
            <person name="Kobayashi K."/>
            <person name="Saito M."/>
            <person name="Masuda T."/>
            <person name="Sasaki-Sekimoto Y."/>
            <person name="Mashiguchi K."/>
            <person name="Awai K."/>
            <person name="Shimojima M."/>
            <person name="Masuda S."/>
            <person name="Iwai M."/>
            <person name="Nobusawa T."/>
            <person name="Narise T."/>
            <person name="Kondo S."/>
            <person name="Saito H."/>
            <person name="Sato R."/>
            <person name="Murakawa M."/>
            <person name="Ihara Y."/>
            <person name="Oshima-Yamada Y."/>
            <person name="Ohtaka K."/>
            <person name="Satoh M."/>
            <person name="Sonobe K."/>
            <person name="Ishii M."/>
            <person name="Ohtani R."/>
            <person name="Kanamori-Sato M."/>
            <person name="Honoki R."/>
            <person name="Miyazaki D."/>
            <person name="Mochizuki H."/>
            <person name="Umetsu J."/>
            <person name="Higashi K."/>
            <person name="Shibata D."/>
            <person name="Kamiya Y."/>
            <person name="Sato N."/>
            <person name="Nakamura Y."/>
            <person name="Tabata S."/>
            <person name="Ida S."/>
            <person name="Kurokawa K."/>
            <person name="Ohta H."/>
        </authorList>
    </citation>
    <scope>NUCLEOTIDE SEQUENCE [LARGE SCALE GENOMIC DNA]</scope>
    <source>
        <strain evidence="2 3">NIES-2285</strain>
    </source>
</reference>
<dbReference type="InterPro" id="IPR039537">
    <property type="entry name" value="Retrotran_Ty1/copia-like"/>
</dbReference>
<dbReference type="EMBL" id="DF238049">
    <property type="protein sequence ID" value="GAQ92704.1"/>
    <property type="molecule type" value="Genomic_DNA"/>
</dbReference>
<accession>A0A1Y1IPS8</accession>
<evidence type="ECO:0000313" key="2">
    <source>
        <dbReference type="EMBL" id="GAQ92704.1"/>
    </source>
</evidence>
<dbReference type="PANTHER" id="PTHR42648">
    <property type="entry name" value="TRANSPOSASE, PUTATIVE-RELATED"/>
    <property type="match status" value="1"/>
</dbReference>
<dbReference type="OrthoDB" id="8066446at2759"/>
<evidence type="ECO:0000259" key="1">
    <source>
        <dbReference type="Pfam" id="PF25597"/>
    </source>
</evidence>